<keyword evidence="1" id="KW-0812">Transmembrane</keyword>
<feature type="transmembrane region" description="Helical" evidence="1">
    <location>
        <begin position="61"/>
        <end position="81"/>
    </location>
</feature>
<comment type="caution">
    <text evidence="2">The sequence shown here is derived from an EMBL/GenBank/DDBJ whole genome shotgun (WGS) entry which is preliminary data.</text>
</comment>
<evidence type="ECO:0000256" key="1">
    <source>
        <dbReference type="SAM" id="Phobius"/>
    </source>
</evidence>
<feature type="transmembrane region" description="Helical" evidence="1">
    <location>
        <begin position="93"/>
        <end position="115"/>
    </location>
</feature>
<dbReference type="Pfam" id="PF11067">
    <property type="entry name" value="DUF2868"/>
    <property type="match status" value="1"/>
</dbReference>
<dbReference type="EMBL" id="JAGSSV010000007">
    <property type="protein sequence ID" value="MBR7888886.1"/>
    <property type="molecule type" value="Genomic_DNA"/>
</dbReference>
<gene>
    <name evidence="2" type="ORF">J9B83_07995</name>
</gene>
<keyword evidence="1" id="KW-1133">Transmembrane helix</keyword>
<protein>
    <submittedName>
        <fullName evidence="2">DUF2868 domain-containing protein</fullName>
    </submittedName>
</protein>
<reference evidence="2 3" key="1">
    <citation type="submission" date="2021-04" db="EMBL/GenBank/DDBJ databases">
        <authorList>
            <person name="Sun C."/>
        </authorList>
    </citation>
    <scope>NUCLEOTIDE SEQUENCE [LARGE SCALE GENOMIC DNA]</scope>
    <source>
        <strain evidence="2 3">A79</strain>
    </source>
</reference>
<evidence type="ECO:0000313" key="2">
    <source>
        <dbReference type="EMBL" id="MBR7888886.1"/>
    </source>
</evidence>
<sequence>MTFLMPRAKLALAAWLETHTDFRLSTHAENLPSALDKLDNYPLENSYAAQFGQLIRHFHRAVLILLVVSFVLGFLAVPSAFATSESNQVNIFWLLIVMLGFHCLNLLIWSITLVATMKRRPAGQGFLLNSLLFLNKKIAKHTNIDHHVSDAFLQWQCPSHSNTWLVSGVSHTAWCGYLFAGWLMTLLLLLTNQVDFVWETTLLSDQAFLQLTQSLSVVPQWFGLALPNKLDVLASRVDLVSQSASTRQHWANFLLASIFLYGVLPRLFLAIVCGLIYRWRRATLPLTTAERIIQSRYQQKETQTRHIIDEQTQPHLTVSLTDSTHQQGAIFPAALSGDWKLFEWSDAAPVELSQVSSVATLNSRDEQAQFLGSSSPSPVYVLVNGAQSPDRGTRRFFTAASKSYPALMLVVADAESAAFMEDWQRLANEAQVTFSPLLIKE</sequence>
<name>A0ABS5HB54_9GAMM</name>
<accession>A0ABS5HB54</accession>
<organism evidence="2 3">
    <name type="scientific">Marinomonas vulgaris</name>
    <dbReference type="NCBI Taxonomy" id="2823372"/>
    <lineage>
        <taxon>Bacteria</taxon>
        <taxon>Pseudomonadati</taxon>
        <taxon>Pseudomonadota</taxon>
        <taxon>Gammaproteobacteria</taxon>
        <taxon>Oceanospirillales</taxon>
        <taxon>Oceanospirillaceae</taxon>
        <taxon>Marinomonas</taxon>
    </lineage>
</organism>
<keyword evidence="3" id="KW-1185">Reference proteome</keyword>
<reference evidence="3" key="2">
    <citation type="submission" date="2023-07" db="EMBL/GenBank/DDBJ databases">
        <title>Marinomonas vulgaris A79, complete genome.</title>
        <authorList>
            <person name="Ying J.-J."/>
        </authorList>
    </citation>
    <scope>NUCLEOTIDE SEQUENCE [LARGE SCALE GENOMIC DNA]</scope>
    <source>
        <strain evidence="3">A79</strain>
    </source>
</reference>
<proteinExistence type="predicted"/>
<dbReference type="Proteomes" id="UP000679722">
    <property type="component" value="Unassembled WGS sequence"/>
</dbReference>
<feature type="transmembrane region" description="Helical" evidence="1">
    <location>
        <begin position="253"/>
        <end position="277"/>
    </location>
</feature>
<feature type="transmembrane region" description="Helical" evidence="1">
    <location>
        <begin position="174"/>
        <end position="194"/>
    </location>
</feature>
<evidence type="ECO:0000313" key="3">
    <source>
        <dbReference type="Proteomes" id="UP000679722"/>
    </source>
</evidence>
<dbReference type="InterPro" id="IPR021296">
    <property type="entry name" value="DUF2868"/>
</dbReference>
<dbReference type="RefSeq" id="WP_211536229.1">
    <property type="nucleotide sequence ID" value="NZ_JAGSSV010000007.1"/>
</dbReference>
<keyword evidence="1" id="KW-0472">Membrane</keyword>